<dbReference type="PROSITE" id="PS00041">
    <property type="entry name" value="HTH_ARAC_FAMILY_1"/>
    <property type="match status" value="1"/>
</dbReference>
<keyword evidence="2" id="KW-0238">DNA-binding</keyword>
<dbReference type="RefSeq" id="WP_344914987.1">
    <property type="nucleotide sequence ID" value="NZ_BAAAYO010000014.1"/>
</dbReference>
<keyword evidence="6" id="KW-1185">Reference proteome</keyword>
<dbReference type="SUPFAM" id="SSF46689">
    <property type="entry name" value="Homeodomain-like"/>
    <property type="match status" value="2"/>
</dbReference>
<sequence>MNRDLLPELVTHMYWERKERFLLEQDTYVTWVLFAIEQGSFAYRIRDVEDTGEVGDLIVCPPRTAFHRSIRAALSFHAITFRFPAEVEEQALQALKGITKIKLPQSRRFLENTHALRQEAALSSPSVAFDKRKQHYFLDLWLIAMSVLAQSADRPSPAVDPMMRQVSDYLSRHAQESLQIREVARAFGLTPVQLIRRFHAAYATNPLHYLTELRMKKACALLLETDWTLDVIAHQCGYENGYYLSRVFTKQLGSSPSLYRQQHRL</sequence>
<feature type="domain" description="HTH araC/xylS-type" evidence="4">
    <location>
        <begin position="164"/>
        <end position="262"/>
    </location>
</feature>
<proteinExistence type="predicted"/>
<dbReference type="PANTHER" id="PTHR43280">
    <property type="entry name" value="ARAC-FAMILY TRANSCRIPTIONAL REGULATOR"/>
    <property type="match status" value="1"/>
</dbReference>
<reference evidence="5 6" key="1">
    <citation type="submission" date="2024-09" db="EMBL/GenBank/DDBJ databases">
        <authorList>
            <person name="Sun Q."/>
            <person name="Mori K."/>
        </authorList>
    </citation>
    <scope>NUCLEOTIDE SEQUENCE [LARGE SCALE GENOMIC DNA]</scope>
    <source>
        <strain evidence="5 6">JCM 12520</strain>
    </source>
</reference>
<evidence type="ECO:0000256" key="1">
    <source>
        <dbReference type="ARBA" id="ARBA00023015"/>
    </source>
</evidence>
<accession>A0ABV5VZR3</accession>
<dbReference type="InterPro" id="IPR018060">
    <property type="entry name" value="HTH_AraC"/>
</dbReference>
<dbReference type="EMBL" id="JBHMAG010000013">
    <property type="protein sequence ID" value="MFB9753789.1"/>
    <property type="molecule type" value="Genomic_DNA"/>
</dbReference>
<dbReference type="InterPro" id="IPR009057">
    <property type="entry name" value="Homeodomain-like_sf"/>
</dbReference>
<comment type="caution">
    <text evidence="5">The sequence shown here is derived from an EMBL/GenBank/DDBJ whole genome shotgun (WGS) entry which is preliminary data.</text>
</comment>
<evidence type="ECO:0000313" key="6">
    <source>
        <dbReference type="Proteomes" id="UP001589619"/>
    </source>
</evidence>
<dbReference type="PANTHER" id="PTHR43280:SF2">
    <property type="entry name" value="HTH-TYPE TRANSCRIPTIONAL REGULATOR EXSA"/>
    <property type="match status" value="1"/>
</dbReference>
<dbReference type="Proteomes" id="UP001589619">
    <property type="component" value="Unassembled WGS sequence"/>
</dbReference>
<evidence type="ECO:0000259" key="4">
    <source>
        <dbReference type="PROSITE" id="PS01124"/>
    </source>
</evidence>
<keyword evidence="1" id="KW-0805">Transcription regulation</keyword>
<name>A0ABV5VZR3_9BACL</name>
<evidence type="ECO:0000256" key="3">
    <source>
        <dbReference type="ARBA" id="ARBA00023163"/>
    </source>
</evidence>
<dbReference type="InterPro" id="IPR018062">
    <property type="entry name" value="HTH_AraC-typ_CS"/>
</dbReference>
<organism evidence="5 6">
    <name type="scientific">Paenibacillus hodogayensis</name>
    <dbReference type="NCBI Taxonomy" id="279208"/>
    <lineage>
        <taxon>Bacteria</taxon>
        <taxon>Bacillati</taxon>
        <taxon>Bacillota</taxon>
        <taxon>Bacilli</taxon>
        <taxon>Bacillales</taxon>
        <taxon>Paenibacillaceae</taxon>
        <taxon>Paenibacillus</taxon>
    </lineage>
</organism>
<gene>
    <name evidence="5" type="ORF">ACFFNY_19650</name>
</gene>
<dbReference type="SMART" id="SM00342">
    <property type="entry name" value="HTH_ARAC"/>
    <property type="match status" value="1"/>
</dbReference>
<keyword evidence="3" id="KW-0804">Transcription</keyword>
<dbReference type="PROSITE" id="PS01124">
    <property type="entry name" value="HTH_ARAC_FAMILY_2"/>
    <property type="match status" value="1"/>
</dbReference>
<dbReference type="Gene3D" id="1.10.10.60">
    <property type="entry name" value="Homeodomain-like"/>
    <property type="match status" value="2"/>
</dbReference>
<dbReference type="Pfam" id="PF12833">
    <property type="entry name" value="HTH_18"/>
    <property type="match status" value="1"/>
</dbReference>
<evidence type="ECO:0000256" key="2">
    <source>
        <dbReference type="ARBA" id="ARBA00023125"/>
    </source>
</evidence>
<protein>
    <submittedName>
        <fullName evidence="5">Helix-turn-helix domain-containing protein</fullName>
    </submittedName>
</protein>
<evidence type="ECO:0000313" key="5">
    <source>
        <dbReference type="EMBL" id="MFB9753789.1"/>
    </source>
</evidence>